<sequence>MGRRDKRTKKGKIFKGVGGKMRPETQIHFPQPWWHLPEVDLRSPIPMPPGVYAWREAREAAQDKSHDSEGYEFDRDAGDGGEPVEGYAGSNDPEGAYDGEYEEGAGTEDTNDQEGEGTEGVYNEDGDLVEGEEDVHEEDEDLDAEPGEYKDEEGYGEGDAEGLELHSDEEVEALTEDKLEASGRGPGYDSDSVEGARASDREDWTDEGGAVAVDAEVLSDGEELHAKELTDEGGALTEDEAAQASRARRSALADLNGEVEPAAGRRRR</sequence>
<feature type="compositionally biased region" description="Acidic residues" evidence="1">
    <location>
        <begin position="95"/>
        <end position="146"/>
    </location>
</feature>
<evidence type="ECO:0000313" key="3">
    <source>
        <dbReference type="Proteomes" id="UP001445335"/>
    </source>
</evidence>
<evidence type="ECO:0000313" key="2">
    <source>
        <dbReference type="EMBL" id="KAK9845472.1"/>
    </source>
</evidence>
<feature type="region of interest" description="Disordered" evidence="1">
    <location>
        <begin position="1"/>
        <end position="25"/>
    </location>
</feature>
<evidence type="ECO:0000256" key="1">
    <source>
        <dbReference type="SAM" id="MobiDB-lite"/>
    </source>
</evidence>
<reference evidence="2 3" key="1">
    <citation type="journal article" date="2024" name="Nat. Commun.">
        <title>Phylogenomics reveals the evolutionary origins of lichenization in chlorophyte algae.</title>
        <authorList>
            <person name="Puginier C."/>
            <person name="Libourel C."/>
            <person name="Otte J."/>
            <person name="Skaloud P."/>
            <person name="Haon M."/>
            <person name="Grisel S."/>
            <person name="Petersen M."/>
            <person name="Berrin J.G."/>
            <person name="Delaux P.M."/>
            <person name="Dal Grande F."/>
            <person name="Keller J."/>
        </authorList>
    </citation>
    <scope>NUCLEOTIDE SEQUENCE [LARGE SCALE GENOMIC DNA]</scope>
    <source>
        <strain evidence="2 3">SAG 245.80</strain>
    </source>
</reference>
<dbReference type="EMBL" id="JALJOU010000003">
    <property type="protein sequence ID" value="KAK9845472.1"/>
    <property type="molecule type" value="Genomic_DNA"/>
</dbReference>
<comment type="caution">
    <text evidence="2">The sequence shown here is derived from an EMBL/GenBank/DDBJ whole genome shotgun (WGS) entry which is preliminary data.</text>
</comment>
<dbReference type="AlphaFoldDB" id="A0AAW1SHF0"/>
<keyword evidence="3" id="KW-1185">Reference proteome</keyword>
<accession>A0AAW1SHF0</accession>
<proteinExistence type="predicted"/>
<organism evidence="2 3">
    <name type="scientific">Elliptochloris bilobata</name>
    <dbReference type="NCBI Taxonomy" id="381761"/>
    <lineage>
        <taxon>Eukaryota</taxon>
        <taxon>Viridiplantae</taxon>
        <taxon>Chlorophyta</taxon>
        <taxon>core chlorophytes</taxon>
        <taxon>Trebouxiophyceae</taxon>
        <taxon>Trebouxiophyceae incertae sedis</taxon>
        <taxon>Elliptochloris clade</taxon>
        <taxon>Elliptochloris</taxon>
    </lineage>
</organism>
<gene>
    <name evidence="2" type="ORF">WJX81_007390</name>
</gene>
<dbReference type="Proteomes" id="UP001445335">
    <property type="component" value="Unassembled WGS sequence"/>
</dbReference>
<feature type="compositionally biased region" description="Basic residues" evidence="1">
    <location>
        <begin position="1"/>
        <end position="13"/>
    </location>
</feature>
<feature type="region of interest" description="Disordered" evidence="1">
    <location>
        <begin position="56"/>
        <end position="268"/>
    </location>
</feature>
<feature type="compositionally biased region" description="Basic and acidic residues" evidence="1">
    <location>
        <begin position="56"/>
        <end position="78"/>
    </location>
</feature>
<feature type="compositionally biased region" description="Low complexity" evidence="1">
    <location>
        <begin position="242"/>
        <end position="255"/>
    </location>
</feature>
<protein>
    <submittedName>
        <fullName evidence="2">Uncharacterized protein</fullName>
    </submittedName>
</protein>
<name>A0AAW1SHF0_9CHLO</name>